<gene>
    <name evidence="9" type="ORF">DFP96_102346</name>
</gene>
<dbReference type="AlphaFoldDB" id="A0A4R6ZQ74"/>
<evidence type="ECO:0000259" key="8">
    <source>
        <dbReference type="Pfam" id="PF02706"/>
    </source>
</evidence>
<evidence type="ECO:0000256" key="6">
    <source>
        <dbReference type="ARBA" id="ARBA00023136"/>
    </source>
</evidence>
<keyword evidence="10" id="KW-1185">Reference proteome</keyword>
<dbReference type="RefSeq" id="WP_051994194.1">
    <property type="nucleotide sequence ID" value="NZ_SNZK01000002.1"/>
</dbReference>
<evidence type="ECO:0000313" key="9">
    <source>
        <dbReference type="EMBL" id="TDR54751.1"/>
    </source>
</evidence>
<dbReference type="Pfam" id="PF02706">
    <property type="entry name" value="Wzz"/>
    <property type="match status" value="1"/>
</dbReference>
<keyword evidence="5 7" id="KW-1133">Transmembrane helix</keyword>
<dbReference type="InterPro" id="IPR003856">
    <property type="entry name" value="LPS_length_determ_N"/>
</dbReference>
<dbReference type="EMBL" id="SNZK01000002">
    <property type="protein sequence ID" value="TDR54751.1"/>
    <property type="molecule type" value="Genomic_DNA"/>
</dbReference>
<comment type="similarity">
    <text evidence="2">Belongs to the CpsC/CapA family.</text>
</comment>
<keyword evidence="6 7" id="KW-0472">Membrane</keyword>
<dbReference type="STRING" id="1265846.PROCOU_05508"/>
<dbReference type="OrthoDB" id="2360475at2"/>
<feature type="transmembrane region" description="Helical" evidence="7">
    <location>
        <begin position="21"/>
        <end position="43"/>
    </location>
</feature>
<keyword evidence="4 7" id="KW-0812">Transmembrane</keyword>
<evidence type="ECO:0000256" key="5">
    <source>
        <dbReference type="ARBA" id="ARBA00022989"/>
    </source>
</evidence>
<keyword evidence="3" id="KW-1003">Cell membrane</keyword>
<evidence type="ECO:0000313" key="10">
    <source>
        <dbReference type="Proteomes" id="UP000295558"/>
    </source>
</evidence>
<comment type="subcellular location">
    <subcellularLocation>
        <location evidence="1">Cell membrane</location>
        <topology evidence="1">Multi-pass membrane protein</topology>
    </subcellularLocation>
</comment>
<dbReference type="Proteomes" id="UP000295558">
    <property type="component" value="Unassembled WGS sequence"/>
</dbReference>
<organism evidence="9 10">
    <name type="scientific">Listeria rocourtiae</name>
    <dbReference type="NCBI Taxonomy" id="647910"/>
    <lineage>
        <taxon>Bacteria</taxon>
        <taxon>Bacillati</taxon>
        <taxon>Bacillota</taxon>
        <taxon>Bacilli</taxon>
        <taxon>Bacillales</taxon>
        <taxon>Listeriaceae</taxon>
        <taxon>Listeria</taxon>
    </lineage>
</organism>
<protein>
    <submittedName>
        <fullName evidence="9">Capsular polysaccharide biosynthesis protein</fullName>
    </submittedName>
</protein>
<dbReference type="PANTHER" id="PTHR32309:SF13">
    <property type="entry name" value="FERRIC ENTEROBACTIN TRANSPORT PROTEIN FEPE"/>
    <property type="match status" value="1"/>
</dbReference>
<dbReference type="PANTHER" id="PTHR32309">
    <property type="entry name" value="TYROSINE-PROTEIN KINASE"/>
    <property type="match status" value="1"/>
</dbReference>
<evidence type="ECO:0000256" key="2">
    <source>
        <dbReference type="ARBA" id="ARBA00006683"/>
    </source>
</evidence>
<dbReference type="GO" id="GO:0004713">
    <property type="term" value="F:protein tyrosine kinase activity"/>
    <property type="evidence" value="ECO:0007669"/>
    <property type="project" value="TreeGrafter"/>
</dbReference>
<reference evidence="9 10" key="1">
    <citation type="submission" date="2019-03" db="EMBL/GenBank/DDBJ databases">
        <title>Genomic Encyclopedia of Type Strains, Phase III (KMG-III): the genomes of soil and plant-associated and newly described type strains.</title>
        <authorList>
            <person name="Whitman W."/>
        </authorList>
    </citation>
    <scope>NUCLEOTIDE SEQUENCE [LARGE SCALE GENOMIC DNA]</scope>
    <source>
        <strain evidence="9 10">CECT 7972</strain>
    </source>
</reference>
<feature type="transmembrane region" description="Helical" evidence="7">
    <location>
        <begin position="174"/>
        <end position="195"/>
    </location>
</feature>
<dbReference type="GO" id="GO:0005886">
    <property type="term" value="C:plasma membrane"/>
    <property type="evidence" value="ECO:0007669"/>
    <property type="project" value="UniProtKB-SubCell"/>
</dbReference>
<evidence type="ECO:0000256" key="1">
    <source>
        <dbReference type="ARBA" id="ARBA00004651"/>
    </source>
</evidence>
<proteinExistence type="inferred from homology"/>
<evidence type="ECO:0000256" key="7">
    <source>
        <dbReference type="SAM" id="Phobius"/>
    </source>
</evidence>
<evidence type="ECO:0000256" key="3">
    <source>
        <dbReference type="ARBA" id="ARBA00022475"/>
    </source>
</evidence>
<sequence>MENMKRELSLVNIVTIIRKKILIALVIAIMATCLVGVASYQFMAPKYDASVQLLINPKLTDEETRNYRSSDSNTQLVNTYNVILQSKVILDDVIERLDLSTSVSGLRQVISVQNEKESKVISIHVEQEDPKMARAIAETLALSMEKEVPKLMNIDNVNILSDAELSGNLTMSQIRIYMILAFVMVLTLSLASLVIRESLKSTFKTIKDFEDVTKLPVIVTIPEI</sequence>
<dbReference type="InterPro" id="IPR050445">
    <property type="entry name" value="Bact_polysacc_biosynth/exp"/>
</dbReference>
<name>A0A4R6ZQ74_9LIST</name>
<feature type="domain" description="Polysaccharide chain length determinant N-terminal" evidence="8">
    <location>
        <begin position="7"/>
        <end position="96"/>
    </location>
</feature>
<accession>A0A4R6ZQ74</accession>
<comment type="caution">
    <text evidence="9">The sequence shown here is derived from an EMBL/GenBank/DDBJ whole genome shotgun (WGS) entry which is preliminary data.</text>
</comment>
<evidence type="ECO:0000256" key="4">
    <source>
        <dbReference type="ARBA" id="ARBA00022692"/>
    </source>
</evidence>